<reference evidence="2 3" key="1">
    <citation type="journal article" date="2023" name="Commun. Biol.">
        <title>Genome analysis of Parmales, the sister group of diatoms, reveals the evolutionary specialization of diatoms from phago-mixotrophs to photoautotrophs.</title>
        <authorList>
            <person name="Ban H."/>
            <person name="Sato S."/>
            <person name="Yoshikawa S."/>
            <person name="Yamada K."/>
            <person name="Nakamura Y."/>
            <person name="Ichinomiya M."/>
            <person name="Sato N."/>
            <person name="Blanc-Mathieu R."/>
            <person name="Endo H."/>
            <person name="Kuwata A."/>
            <person name="Ogata H."/>
        </authorList>
    </citation>
    <scope>NUCLEOTIDE SEQUENCE [LARGE SCALE GENOMIC DNA]</scope>
</reference>
<feature type="region of interest" description="Disordered" evidence="1">
    <location>
        <begin position="101"/>
        <end position="120"/>
    </location>
</feature>
<organism evidence="2 3">
    <name type="scientific">Tetraparma gracilis</name>
    <dbReference type="NCBI Taxonomy" id="2962635"/>
    <lineage>
        <taxon>Eukaryota</taxon>
        <taxon>Sar</taxon>
        <taxon>Stramenopiles</taxon>
        <taxon>Ochrophyta</taxon>
        <taxon>Bolidophyceae</taxon>
        <taxon>Parmales</taxon>
        <taxon>Triparmaceae</taxon>
        <taxon>Tetraparma</taxon>
    </lineage>
</organism>
<sequence>MPAAPAELDVLHLVDDPLLHLVHHRTNPRPLSNSTHQLLDKAISTRSAQIRVNIAGRVHRKHDPAFGKSKPVYKPAPDTAAKAASLKAAKRAARTHRKLVAEEEERERKAQERLAEEQNTRWYMPPGVTYTPALPLSKGRSQMHFLEQKKLEQKKRQKEEEEREEKQKWKRTYRALRAKSEARLQQKQRIGLKKQ</sequence>
<keyword evidence="3" id="KW-1185">Reference proteome</keyword>
<feature type="compositionally biased region" description="Basic and acidic residues" evidence="1">
    <location>
        <begin position="157"/>
        <end position="167"/>
    </location>
</feature>
<dbReference type="EMBL" id="BRYB01006558">
    <property type="protein sequence ID" value="GMI51664.1"/>
    <property type="molecule type" value="Genomic_DNA"/>
</dbReference>
<evidence type="ECO:0000313" key="3">
    <source>
        <dbReference type="Proteomes" id="UP001165060"/>
    </source>
</evidence>
<evidence type="ECO:0000313" key="2">
    <source>
        <dbReference type="EMBL" id="GMI51664.1"/>
    </source>
</evidence>
<feature type="compositionally biased region" description="Basic and acidic residues" evidence="1">
    <location>
        <begin position="106"/>
        <end position="119"/>
    </location>
</feature>
<feature type="region of interest" description="Disordered" evidence="1">
    <location>
        <begin position="150"/>
        <end position="169"/>
    </location>
</feature>
<gene>
    <name evidence="2" type="ORF">TeGR_g7425</name>
</gene>
<name>A0ABQ6N9A4_9STRA</name>
<proteinExistence type="predicted"/>
<comment type="caution">
    <text evidence="2">The sequence shown here is derived from an EMBL/GenBank/DDBJ whole genome shotgun (WGS) entry which is preliminary data.</text>
</comment>
<protein>
    <submittedName>
        <fullName evidence="2">Uncharacterized protein</fullName>
    </submittedName>
</protein>
<evidence type="ECO:0000256" key="1">
    <source>
        <dbReference type="SAM" id="MobiDB-lite"/>
    </source>
</evidence>
<dbReference type="Proteomes" id="UP001165060">
    <property type="component" value="Unassembled WGS sequence"/>
</dbReference>
<accession>A0ABQ6N9A4</accession>